<dbReference type="GO" id="GO:0035725">
    <property type="term" value="P:sodium ion transmembrane transport"/>
    <property type="evidence" value="ECO:0007669"/>
    <property type="project" value="TreeGrafter"/>
</dbReference>
<dbReference type="Proteomes" id="UP000708208">
    <property type="component" value="Unassembled WGS sequence"/>
</dbReference>
<evidence type="ECO:0000256" key="3">
    <source>
        <dbReference type="SAM" id="Phobius"/>
    </source>
</evidence>
<evidence type="ECO:0000313" key="5">
    <source>
        <dbReference type="Proteomes" id="UP000708208"/>
    </source>
</evidence>
<feature type="transmembrane region" description="Helical" evidence="3">
    <location>
        <begin position="265"/>
        <end position="285"/>
    </location>
</feature>
<dbReference type="PANTHER" id="PTHR11616">
    <property type="entry name" value="SODIUM/CHLORIDE DEPENDENT TRANSPORTER"/>
    <property type="match status" value="1"/>
</dbReference>
<sequence>MLNKPNKKLSVHSDVSDKEAWDTPILCNAITNKRVYQETRIPLHATSYDQPKRVRLFQRWREKLKRKIKRNVIKPLFRRETVSKVVWRSDFESAAAFLALAFSACTLLRFPYVCVKFGTGLFFLVYVLIILFVMQPVMFTMTVLGRVTSSGMEKYPLFYLFAKGTPLVVLYMTLVFITNNNVVLGYSGVYVLAQLLDTPPDVCTPRMKRHSDCVAYKEANPLIHSKFALPPNSYLSTDLFFRYYIQGDKWKQNKGYFISVRECRFFVGMSLVFLVVFLAVYKNIVSTLSRILIYGTYFLPVCIIGLTIFQVIFEGAIAGMSYQFVGMKWKHLLTVEFWSEAWSFAFCSCFPGYGLLTSFGNYKTSLKGVYLLTWLICFAVIIFSGISVCLVATEMGILENHGNIPNYFDIVANQAALSYVCLTNIMIKIPSVWPSVIFFAYVTVFGLWSQVVATETCITYVLDFCTESYPSLGLSNLNRAQIAAGLIIVEIIIIISYGSEAGPFMFEAHFIFGGSWAACIISIIRIYITTRFYGYDVFQLRLELLLTRAPPRYFQVQIRYFVLPLLGVGFIFLTLGLFLLEQLFHQINHVPTYGALIYGWTLNVIPLVILLFYVLRRVTWRKPNQVEPTVVEGVRLHESMDNTIIPNRLNIRRNAVFIQNELLDPDLYASDKKEILQEEANAFHYLQGMQKLALTNLLRRKRIQSLWHKSFAKTLLSAGLVKRFPIASTYFGKKTAADIAKQDVEYLEKVLRTYSVENVFHTAEIASSNYSRADGGKLRYQMMRSLLLDQTDVEKNLFSREASSVHLWTEVREPQIPGTLMAIIYADHIMQELGNPYANQYDWDCYENFGEFQSENQPLRETLMVEPKEYVVKYKLKNQLERVVHVLVIEGKRNPILMRLSDPEPPCLTINYKVLESKTDKEKFRLICGKALLFLHENHKRFFDEMDPSATVRPDDLRPNKYKDMIANHFGAGPLGFLDPTKVCIAVIETESDAEFVRLENQFVNPLTRKGWLLKPTRRRLREEQRIDHIDELLKDKRANTEGVRFATFQEMYADSQLIALHDKLAAAPPDIVFKADDSDEDLMFMETDANSSTIEVLQPHPLNFDRFQDSGPRMSGAQELAKWVNDDEDFHLFLTDLRSWKNPRQKDLRQHSDHTSQVRVGRRRLSEPIVTNLDSQRPTLFPMGTLPMKVVRAGPSSLSVSLSTMSLPSIKFSVSTKQTQKLSKDKGVGFHKFQDSLETLWSQVPSDVDDDGIKSVKSFHHKSLALLIADKRKDNNNDGRYLYREFGDRLEIELKEENFVMATSKDSIGEPSGHRSLFGIFKRHKT</sequence>
<feature type="transmembrane region" description="Helical" evidence="3">
    <location>
        <begin position="369"/>
        <end position="398"/>
    </location>
</feature>
<feature type="disulfide bond" evidence="2">
    <location>
        <begin position="203"/>
        <end position="213"/>
    </location>
</feature>
<feature type="transmembrane region" description="Helical" evidence="3">
    <location>
        <begin position="342"/>
        <end position="362"/>
    </location>
</feature>
<feature type="binding site" evidence="1">
    <location>
        <position position="101"/>
    </location>
    <ligand>
        <name>Na(+)</name>
        <dbReference type="ChEBI" id="CHEBI:29101"/>
        <label>1</label>
    </ligand>
</feature>
<feature type="transmembrane region" description="Helical" evidence="3">
    <location>
        <begin position="439"/>
        <end position="462"/>
    </location>
</feature>
<accession>A0A8J2PF45</accession>
<dbReference type="InterPro" id="IPR000175">
    <property type="entry name" value="Na/ntran_symport"/>
</dbReference>
<feature type="binding site" evidence="1">
    <location>
        <position position="348"/>
    </location>
    <ligand>
        <name>Na(+)</name>
        <dbReference type="ChEBI" id="CHEBI:29101"/>
        <label>1</label>
    </ligand>
</feature>
<reference evidence="4" key="1">
    <citation type="submission" date="2021-06" db="EMBL/GenBank/DDBJ databases">
        <authorList>
            <person name="Hodson N. C."/>
            <person name="Mongue J. A."/>
            <person name="Jaron S. K."/>
        </authorList>
    </citation>
    <scope>NUCLEOTIDE SEQUENCE</scope>
</reference>
<evidence type="ECO:0000256" key="1">
    <source>
        <dbReference type="PIRSR" id="PIRSR600175-1"/>
    </source>
</evidence>
<dbReference type="PANTHER" id="PTHR11616:SF240">
    <property type="entry name" value="BLOATED TUBULES, ISOFORM B-RELATED"/>
    <property type="match status" value="1"/>
</dbReference>
<keyword evidence="2" id="KW-1015">Disulfide bond</keyword>
<feature type="transmembrane region" description="Helical" evidence="3">
    <location>
        <begin position="157"/>
        <end position="177"/>
    </location>
</feature>
<feature type="transmembrane region" description="Helical" evidence="3">
    <location>
        <begin position="482"/>
        <end position="498"/>
    </location>
</feature>
<feature type="binding site" evidence="1">
    <location>
        <position position="449"/>
    </location>
    <ligand>
        <name>Na(+)</name>
        <dbReference type="ChEBI" id="CHEBI:29101"/>
        <label>1</label>
    </ligand>
</feature>
<keyword evidence="5" id="KW-1185">Reference proteome</keyword>
<name>A0A8J2PF45_9HEXA</name>
<feature type="transmembrane region" description="Helical" evidence="3">
    <location>
        <begin position="94"/>
        <end position="112"/>
    </location>
</feature>
<dbReference type="EMBL" id="CAJVCH010275270">
    <property type="protein sequence ID" value="CAG7734732.1"/>
    <property type="molecule type" value="Genomic_DNA"/>
</dbReference>
<feature type="transmembrane region" description="Helical" evidence="3">
    <location>
        <begin position="297"/>
        <end position="322"/>
    </location>
</feature>
<gene>
    <name evidence="4" type="ORF">AFUS01_LOCUS23107</name>
</gene>
<protein>
    <submittedName>
        <fullName evidence="4">Uncharacterized protein</fullName>
    </submittedName>
</protein>
<evidence type="ECO:0000313" key="4">
    <source>
        <dbReference type="EMBL" id="CAG7734732.1"/>
    </source>
</evidence>
<feature type="transmembrane region" description="Helical" evidence="3">
    <location>
        <begin position="510"/>
        <end position="528"/>
    </location>
</feature>
<feature type="transmembrane region" description="Helical" evidence="3">
    <location>
        <begin position="592"/>
        <end position="615"/>
    </location>
</feature>
<keyword evidence="1" id="KW-0915">Sodium</keyword>
<feature type="transmembrane region" description="Helical" evidence="3">
    <location>
        <begin position="124"/>
        <end position="145"/>
    </location>
</feature>
<keyword evidence="3" id="KW-0812">Transmembrane</keyword>
<feature type="transmembrane region" description="Helical" evidence="3">
    <location>
        <begin position="558"/>
        <end position="580"/>
    </location>
</feature>
<keyword evidence="1" id="KW-0479">Metal-binding</keyword>
<comment type="caution">
    <text evidence="4">The sequence shown here is derived from an EMBL/GenBank/DDBJ whole genome shotgun (WGS) entry which is preliminary data.</text>
</comment>
<dbReference type="GO" id="GO:0005886">
    <property type="term" value="C:plasma membrane"/>
    <property type="evidence" value="ECO:0007669"/>
    <property type="project" value="TreeGrafter"/>
</dbReference>
<keyword evidence="3" id="KW-0472">Membrane</keyword>
<proteinExistence type="predicted"/>
<evidence type="ECO:0000256" key="2">
    <source>
        <dbReference type="PIRSR" id="PIRSR600175-2"/>
    </source>
</evidence>
<dbReference type="Pfam" id="PF00209">
    <property type="entry name" value="SNF"/>
    <property type="match status" value="1"/>
</dbReference>
<keyword evidence="3" id="KW-1133">Transmembrane helix</keyword>
<organism evidence="4 5">
    <name type="scientific">Allacma fusca</name>
    <dbReference type="NCBI Taxonomy" id="39272"/>
    <lineage>
        <taxon>Eukaryota</taxon>
        <taxon>Metazoa</taxon>
        <taxon>Ecdysozoa</taxon>
        <taxon>Arthropoda</taxon>
        <taxon>Hexapoda</taxon>
        <taxon>Collembola</taxon>
        <taxon>Symphypleona</taxon>
        <taxon>Sminthuridae</taxon>
        <taxon>Allacma</taxon>
    </lineage>
</organism>
<dbReference type="PROSITE" id="PS50267">
    <property type="entry name" value="NA_NEUROTRAN_SYMP_3"/>
    <property type="match status" value="1"/>
</dbReference>
<dbReference type="GO" id="GO:0046872">
    <property type="term" value="F:metal ion binding"/>
    <property type="evidence" value="ECO:0007669"/>
    <property type="project" value="UniProtKB-KW"/>
</dbReference>